<reference evidence="2 3" key="1">
    <citation type="journal article" date="2021" name="BMC Genomics">
        <title>Datura genome reveals duplications of psychoactive alkaloid biosynthetic genes and high mutation rate following tissue culture.</title>
        <authorList>
            <person name="Rajewski A."/>
            <person name="Carter-House D."/>
            <person name="Stajich J."/>
            <person name="Litt A."/>
        </authorList>
    </citation>
    <scope>NUCLEOTIDE SEQUENCE [LARGE SCALE GENOMIC DNA]</scope>
    <source>
        <strain evidence="2">AR-01</strain>
    </source>
</reference>
<protein>
    <submittedName>
        <fullName evidence="2">Uncharacterized protein</fullName>
    </submittedName>
</protein>
<sequence length="87" mass="9098">MCYGGQRLPSKDDDRPEPDPNFTGGERGHRGGRKSTGQVSRDGGSAGASQGSGSRAEPAAGGDEELGGNVDYKLRIVELSSIVSYRE</sequence>
<name>A0ABS8T8J2_DATST</name>
<evidence type="ECO:0000256" key="1">
    <source>
        <dbReference type="SAM" id="MobiDB-lite"/>
    </source>
</evidence>
<dbReference type="EMBL" id="JACEIK010001222">
    <property type="protein sequence ID" value="MCD7467355.1"/>
    <property type="molecule type" value="Genomic_DNA"/>
</dbReference>
<feature type="compositionally biased region" description="Low complexity" evidence="1">
    <location>
        <begin position="40"/>
        <end position="56"/>
    </location>
</feature>
<feature type="compositionally biased region" description="Basic and acidic residues" evidence="1">
    <location>
        <begin position="9"/>
        <end position="18"/>
    </location>
</feature>
<accession>A0ABS8T8J2</accession>
<organism evidence="2 3">
    <name type="scientific">Datura stramonium</name>
    <name type="common">Jimsonweed</name>
    <name type="synonym">Common thornapple</name>
    <dbReference type="NCBI Taxonomy" id="4076"/>
    <lineage>
        <taxon>Eukaryota</taxon>
        <taxon>Viridiplantae</taxon>
        <taxon>Streptophyta</taxon>
        <taxon>Embryophyta</taxon>
        <taxon>Tracheophyta</taxon>
        <taxon>Spermatophyta</taxon>
        <taxon>Magnoliopsida</taxon>
        <taxon>eudicotyledons</taxon>
        <taxon>Gunneridae</taxon>
        <taxon>Pentapetalae</taxon>
        <taxon>asterids</taxon>
        <taxon>lamiids</taxon>
        <taxon>Solanales</taxon>
        <taxon>Solanaceae</taxon>
        <taxon>Solanoideae</taxon>
        <taxon>Datureae</taxon>
        <taxon>Datura</taxon>
    </lineage>
</organism>
<dbReference type="Proteomes" id="UP000823775">
    <property type="component" value="Unassembled WGS sequence"/>
</dbReference>
<comment type="caution">
    <text evidence="2">The sequence shown here is derived from an EMBL/GenBank/DDBJ whole genome shotgun (WGS) entry which is preliminary data.</text>
</comment>
<keyword evidence="3" id="KW-1185">Reference proteome</keyword>
<evidence type="ECO:0000313" key="3">
    <source>
        <dbReference type="Proteomes" id="UP000823775"/>
    </source>
</evidence>
<evidence type="ECO:0000313" key="2">
    <source>
        <dbReference type="EMBL" id="MCD7467355.1"/>
    </source>
</evidence>
<proteinExistence type="predicted"/>
<gene>
    <name evidence="2" type="ORF">HAX54_004762</name>
</gene>
<feature type="region of interest" description="Disordered" evidence="1">
    <location>
        <begin position="1"/>
        <end position="71"/>
    </location>
</feature>